<dbReference type="RefSeq" id="XP_070864067.1">
    <property type="nucleotide sequence ID" value="XM_071013152.1"/>
</dbReference>
<protein>
    <recommendedName>
        <fullName evidence="2">BTB domain-containing protein</fullName>
    </recommendedName>
</protein>
<reference evidence="3 4" key="1">
    <citation type="journal article" date="2024" name="Commun. Biol.">
        <title>Comparative genomic analysis of thermophilic fungi reveals convergent evolutionary adaptations and gene losses.</title>
        <authorList>
            <person name="Steindorff A.S."/>
            <person name="Aguilar-Pontes M.V."/>
            <person name="Robinson A.J."/>
            <person name="Andreopoulos B."/>
            <person name="LaButti K."/>
            <person name="Kuo A."/>
            <person name="Mondo S."/>
            <person name="Riley R."/>
            <person name="Otillar R."/>
            <person name="Haridas S."/>
            <person name="Lipzen A."/>
            <person name="Grimwood J."/>
            <person name="Schmutz J."/>
            <person name="Clum A."/>
            <person name="Reid I.D."/>
            <person name="Moisan M.C."/>
            <person name="Butler G."/>
            <person name="Nguyen T.T.M."/>
            <person name="Dewar K."/>
            <person name="Conant G."/>
            <person name="Drula E."/>
            <person name="Henrissat B."/>
            <person name="Hansel C."/>
            <person name="Singer S."/>
            <person name="Hutchinson M.I."/>
            <person name="de Vries R.P."/>
            <person name="Natvig D.O."/>
            <person name="Powell A.J."/>
            <person name="Tsang A."/>
            <person name="Grigoriev I.V."/>
        </authorList>
    </citation>
    <scope>NUCLEOTIDE SEQUENCE [LARGE SCALE GENOMIC DNA]</scope>
    <source>
        <strain evidence="3 4">ATCC 22073</strain>
    </source>
</reference>
<comment type="caution">
    <text evidence="3">The sequence shown here is derived from an EMBL/GenBank/DDBJ whole genome shotgun (WGS) entry which is preliminary data.</text>
</comment>
<dbReference type="Proteomes" id="UP001600064">
    <property type="component" value="Unassembled WGS sequence"/>
</dbReference>
<accession>A0ABR4D4U4</accession>
<organism evidence="3 4">
    <name type="scientific">Remersonia thermophila</name>
    <dbReference type="NCBI Taxonomy" id="72144"/>
    <lineage>
        <taxon>Eukaryota</taxon>
        <taxon>Fungi</taxon>
        <taxon>Dikarya</taxon>
        <taxon>Ascomycota</taxon>
        <taxon>Pezizomycotina</taxon>
        <taxon>Sordariomycetes</taxon>
        <taxon>Sordariomycetidae</taxon>
        <taxon>Sordariales</taxon>
        <taxon>Sordariales incertae sedis</taxon>
        <taxon>Remersonia</taxon>
    </lineage>
</organism>
<name>A0ABR4D4U4_9PEZI</name>
<dbReference type="InterPro" id="IPR011333">
    <property type="entry name" value="SKP1/BTB/POZ_sf"/>
</dbReference>
<evidence type="ECO:0000313" key="4">
    <source>
        <dbReference type="Proteomes" id="UP001600064"/>
    </source>
</evidence>
<dbReference type="GeneID" id="98127796"/>
<dbReference type="PANTHER" id="PTHR47843">
    <property type="entry name" value="BTB DOMAIN-CONTAINING PROTEIN-RELATED"/>
    <property type="match status" value="1"/>
</dbReference>
<dbReference type="CDD" id="cd18186">
    <property type="entry name" value="BTB_POZ_ZBTB_KLHL-like"/>
    <property type="match status" value="1"/>
</dbReference>
<feature type="domain" description="BTB" evidence="2">
    <location>
        <begin position="35"/>
        <end position="93"/>
    </location>
</feature>
<evidence type="ECO:0000313" key="3">
    <source>
        <dbReference type="EMBL" id="KAL2265340.1"/>
    </source>
</evidence>
<dbReference type="SUPFAM" id="SSF54695">
    <property type="entry name" value="POZ domain"/>
    <property type="match status" value="1"/>
</dbReference>
<gene>
    <name evidence="3" type="ORF">VTJ83DRAFT_6440</name>
</gene>
<evidence type="ECO:0000256" key="1">
    <source>
        <dbReference type="SAM" id="MobiDB-lite"/>
    </source>
</evidence>
<proteinExistence type="predicted"/>
<keyword evidence="4" id="KW-1185">Reference proteome</keyword>
<dbReference type="PROSITE" id="PS50097">
    <property type="entry name" value="BTB"/>
    <property type="match status" value="1"/>
</dbReference>
<sequence>MMHSQISGSQSGALNGTQPSLNSRQETQGPDSWLTDRIINVKVGPEEQCYVVHEKLLTGQSEFFRERIEKGEGEINLPDEEPRLFGLIVRWLYGTAFLPSGGARTFRFAPPGDENQYTVRDYLGVYVMGGTFGIIGVRNAVIDVLYGYFGEASDTHRAPNMHDVQYVFAHTTPRSPMRRFLVAHALFYLFSRGRRNEPLPRDWYEVLHGNGEVGYELMRMLAEWNWSMGHNAPRMTIKPRADFHEKIPRQEQGIIKKEDGVDDGLALTQAKLVSKTMEPGAQALRRSIEGNDEAEVL</sequence>
<evidence type="ECO:0000259" key="2">
    <source>
        <dbReference type="PROSITE" id="PS50097"/>
    </source>
</evidence>
<dbReference type="EMBL" id="JAZGUE010000006">
    <property type="protein sequence ID" value="KAL2265340.1"/>
    <property type="molecule type" value="Genomic_DNA"/>
</dbReference>
<feature type="region of interest" description="Disordered" evidence="1">
    <location>
        <begin position="1"/>
        <end position="30"/>
    </location>
</feature>
<dbReference type="PANTHER" id="PTHR47843:SF2">
    <property type="entry name" value="BTB DOMAIN-CONTAINING PROTEIN"/>
    <property type="match status" value="1"/>
</dbReference>
<dbReference type="Gene3D" id="3.30.710.10">
    <property type="entry name" value="Potassium Channel Kv1.1, Chain A"/>
    <property type="match status" value="1"/>
</dbReference>
<dbReference type="InterPro" id="IPR000210">
    <property type="entry name" value="BTB/POZ_dom"/>
</dbReference>